<keyword evidence="1" id="KW-0812">Transmembrane</keyword>
<dbReference type="KEGG" id="lhb:D1010_10920"/>
<feature type="transmembrane region" description="Helical" evidence="1">
    <location>
        <begin position="25"/>
        <end position="44"/>
    </location>
</feature>
<dbReference type="AlphaFoldDB" id="A0A5P8M5U7"/>
<feature type="transmembrane region" description="Helical" evidence="1">
    <location>
        <begin position="203"/>
        <end position="228"/>
    </location>
</feature>
<feature type="transmembrane region" description="Helical" evidence="1">
    <location>
        <begin position="452"/>
        <end position="472"/>
    </location>
</feature>
<feature type="transmembrane region" description="Helical" evidence="1">
    <location>
        <begin position="314"/>
        <end position="333"/>
    </location>
</feature>
<feature type="transmembrane region" description="Helical" evidence="1">
    <location>
        <begin position="339"/>
        <end position="360"/>
    </location>
</feature>
<proteinExistence type="predicted"/>
<reference evidence="2 3" key="1">
    <citation type="submission" date="2019-10" db="EMBL/GenBank/DDBJ databases">
        <title>The completed genome of Lactobacillus harbinensis M1.</title>
        <authorList>
            <person name="Zheng Y."/>
        </authorList>
    </citation>
    <scope>NUCLEOTIDE SEQUENCE [LARGE SCALE GENOMIC DNA]</scope>
    <source>
        <strain evidence="2 3">M1</strain>
    </source>
</reference>
<feature type="transmembrane region" description="Helical" evidence="1">
    <location>
        <begin position="399"/>
        <end position="417"/>
    </location>
</feature>
<gene>
    <name evidence="2" type="ORF">D1010_10920</name>
</gene>
<protein>
    <submittedName>
        <fullName evidence="2">YfhO family protein</fullName>
    </submittedName>
</protein>
<feature type="transmembrane region" description="Helical" evidence="1">
    <location>
        <begin position="122"/>
        <end position="141"/>
    </location>
</feature>
<dbReference type="EMBL" id="CP045143">
    <property type="protein sequence ID" value="QFR23870.1"/>
    <property type="molecule type" value="Genomic_DNA"/>
</dbReference>
<accession>A0A5P8M5U7</accession>
<feature type="transmembrane region" description="Helical" evidence="1">
    <location>
        <begin position="148"/>
        <end position="167"/>
    </location>
</feature>
<feature type="transmembrane region" description="Helical" evidence="1">
    <location>
        <begin position="248"/>
        <end position="270"/>
    </location>
</feature>
<keyword evidence="1" id="KW-0472">Membrane</keyword>
<evidence type="ECO:0000256" key="1">
    <source>
        <dbReference type="SAM" id="Phobius"/>
    </source>
</evidence>
<evidence type="ECO:0000313" key="3">
    <source>
        <dbReference type="Proteomes" id="UP000326779"/>
    </source>
</evidence>
<sequence>MRLKNRGVGKTLRYSSRHHRTSPRWPLVWSFAVPFLFIIGYFAVQRVWPLGNQSVMTVDLGQQYIDFFAYFKKTLLAHPETFFYSFSKGLGGEMIGTFAYYLLSPLNFLLFLFPGTSLSVGIWLLMALKLGLAGLFACVYLRQPERHLAPAVQAALAVSYGLCAYLIVNHYNVMWLDGVYLLPLLLVTLEWQRTARRIWAYPLLLAVTFIVNYYIGYMIALFLVLYWVWYQSQFAANLGAWFRQGVRFAWTSLLGAGLSLFILLPTLFALSDSKGTYTVKAIDWTIEYNPLKLLPKMVSGAYSFDQMSSGQADIYTGMIVLLGVILYFFNHWVPWQEKIIAGVISLFLLASLFFQPFDLLWHGFQFPVWYPYRFSFVVSLWGILLTARVWPLLPQFRAWQGWLLLIPGIVIVGYSAWQLPKLEFIHWPAILFTGAFAVAAVCLVALHDRGWHWWPLALLLCVTLEMLTNGVLSLNQLSYISQSDYANYTNNLQAAVSKIQKTSPEPFYRIGKTFERTKDDAMQTDFFGGSHFNSMMEPRQPNLYDRLGLPAGDGQISYTNGTLITDAVLDMRYYLQDTKSYSVLDSHDLAGHPMMFPNAYRPDLAFYDHVATQTMTATYRNPYALSLVYAGSDRALKHVRLPNYPLSEQEALMNELTGSQDWHSLFIPLLHPTITTSNIKKDDNETISGTFYRSNKLKPATVTYSFIASSNDPYYVTFGNNMPIKDMTIRVNGREVKQYDSFRSPVAFNLAAHHAGRRVTLSFTFSNNDSVSMDGLAFYRFDLAEFEKMDQQLQNQAGEITNFKQDAITATVTTTKTAPTVYTSIPASPGWQVLVDGQPQKTKQLMNTFVAFTPKKTGRHTVQIRYVAPGWRVGVTGSLLALLLWGLVVFFDRKHYWSAGSPVALSPSSTKWWRKA</sequence>
<keyword evidence="1" id="KW-1133">Transmembrane helix</keyword>
<dbReference type="PANTHER" id="PTHR38454:SF1">
    <property type="entry name" value="INTEGRAL MEMBRANE PROTEIN"/>
    <property type="match status" value="1"/>
</dbReference>
<name>A0A5P8M5U7_9LACO</name>
<feature type="transmembrane region" description="Helical" evidence="1">
    <location>
        <begin position="873"/>
        <end position="891"/>
    </location>
</feature>
<feature type="transmembrane region" description="Helical" evidence="1">
    <location>
        <begin position="173"/>
        <end position="191"/>
    </location>
</feature>
<dbReference type="Proteomes" id="UP000326779">
    <property type="component" value="Chromosome"/>
</dbReference>
<feature type="transmembrane region" description="Helical" evidence="1">
    <location>
        <begin position="372"/>
        <end position="393"/>
    </location>
</feature>
<dbReference type="PANTHER" id="PTHR38454">
    <property type="entry name" value="INTEGRAL MEMBRANE PROTEIN-RELATED"/>
    <property type="match status" value="1"/>
</dbReference>
<feature type="transmembrane region" description="Helical" evidence="1">
    <location>
        <begin position="98"/>
        <end position="116"/>
    </location>
</feature>
<dbReference type="InterPro" id="IPR018580">
    <property type="entry name" value="Uncharacterised_YfhO"/>
</dbReference>
<dbReference type="Pfam" id="PF09586">
    <property type="entry name" value="YfhO"/>
    <property type="match status" value="1"/>
</dbReference>
<evidence type="ECO:0000313" key="2">
    <source>
        <dbReference type="EMBL" id="QFR23870.1"/>
    </source>
</evidence>
<feature type="transmembrane region" description="Helical" evidence="1">
    <location>
        <begin position="424"/>
        <end position="446"/>
    </location>
</feature>
<organism evidence="2 3">
    <name type="scientific">Schleiferilactobacillus harbinensis</name>
    <dbReference type="NCBI Taxonomy" id="304207"/>
    <lineage>
        <taxon>Bacteria</taxon>
        <taxon>Bacillati</taxon>
        <taxon>Bacillota</taxon>
        <taxon>Bacilli</taxon>
        <taxon>Lactobacillales</taxon>
        <taxon>Lactobacillaceae</taxon>
        <taxon>Schleiferilactobacillus</taxon>
    </lineage>
</organism>